<evidence type="ECO:0000256" key="1">
    <source>
        <dbReference type="SAM" id="MobiDB-lite"/>
    </source>
</evidence>
<organism evidence="2 3">
    <name type="scientific">Knipowitschia caucasica</name>
    <name type="common">Caucasian dwarf goby</name>
    <name type="synonym">Pomatoschistus caucasicus</name>
    <dbReference type="NCBI Taxonomy" id="637954"/>
    <lineage>
        <taxon>Eukaryota</taxon>
        <taxon>Metazoa</taxon>
        <taxon>Chordata</taxon>
        <taxon>Craniata</taxon>
        <taxon>Vertebrata</taxon>
        <taxon>Euteleostomi</taxon>
        <taxon>Actinopterygii</taxon>
        <taxon>Neopterygii</taxon>
        <taxon>Teleostei</taxon>
        <taxon>Neoteleostei</taxon>
        <taxon>Acanthomorphata</taxon>
        <taxon>Gobiaria</taxon>
        <taxon>Gobiiformes</taxon>
        <taxon>Gobioidei</taxon>
        <taxon>Gobiidae</taxon>
        <taxon>Gobiinae</taxon>
        <taxon>Knipowitschia</taxon>
    </lineage>
</organism>
<accession>A0AAV2L8Y7</accession>
<dbReference type="Proteomes" id="UP001497482">
    <property type="component" value="Chromosome 21"/>
</dbReference>
<dbReference type="EMBL" id="OZ035843">
    <property type="protein sequence ID" value="CAL1597063.1"/>
    <property type="molecule type" value="Genomic_DNA"/>
</dbReference>
<protein>
    <submittedName>
        <fullName evidence="2">Uncharacterized protein</fullName>
    </submittedName>
</protein>
<dbReference type="AlphaFoldDB" id="A0AAV2L8Y7"/>
<evidence type="ECO:0000313" key="3">
    <source>
        <dbReference type="Proteomes" id="UP001497482"/>
    </source>
</evidence>
<proteinExistence type="predicted"/>
<reference evidence="2 3" key="1">
    <citation type="submission" date="2024-04" db="EMBL/GenBank/DDBJ databases">
        <authorList>
            <person name="Waldvogel A.-M."/>
            <person name="Schoenle A."/>
        </authorList>
    </citation>
    <scope>NUCLEOTIDE SEQUENCE [LARGE SCALE GENOMIC DNA]</scope>
</reference>
<keyword evidence="3" id="KW-1185">Reference proteome</keyword>
<gene>
    <name evidence="2" type="ORF">KC01_LOCUS25628</name>
</gene>
<name>A0AAV2L8Y7_KNICA</name>
<feature type="region of interest" description="Disordered" evidence="1">
    <location>
        <begin position="35"/>
        <end position="80"/>
    </location>
</feature>
<evidence type="ECO:0000313" key="2">
    <source>
        <dbReference type="EMBL" id="CAL1597063.1"/>
    </source>
</evidence>
<sequence>MEEGKNMADERHQLFTCDSCHGPCASVCAALSFTRGPSTDPRESSAGLTRVQPPSSPPRLSPYPAKCCSSPAPRGTPSRSSHMEMDVLVLDVLVLDVLVLDVLVLHCPLLAQTHNATYRA</sequence>